<protein>
    <submittedName>
        <fullName evidence="2">Uncharacterized protein</fullName>
    </submittedName>
</protein>
<feature type="compositionally biased region" description="Basic and acidic residues" evidence="1">
    <location>
        <begin position="37"/>
        <end position="55"/>
    </location>
</feature>
<proteinExistence type="predicted"/>
<comment type="caution">
    <text evidence="2">The sequence shown here is derived from an EMBL/GenBank/DDBJ whole genome shotgun (WGS) entry which is preliminary data.</text>
</comment>
<keyword evidence="3" id="KW-1185">Reference proteome</keyword>
<dbReference type="GeneID" id="94426250"/>
<accession>A0A2C6KSI3</accession>
<reference evidence="2 3" key="1">
    <citation type="journal article" date="2017" name="Int. J. Parasitol.">
        <title>The genome of the protozoan parasite Cystoisospora suis and a reverse vaccinology approach to identify vaccine candidates.</title>
        <authorList>
            <person name="Palmieri N."/>
            <person name="Shrestha A."/>
            <person name="Ruttkowski B."/>
            <person name="Beck T."/>
            <person name="Vogl C."/>
            <person name="Tomley F."/>
            <person name="Blake D.P."/>
            <person name="Joachim A."/>
        </authorList>
    </citation>
    <scope>NUCLEOTIDE SEQUENCE [LARGE SCALE GENOMIC DNA]</scope>
    <source>
        <strain evidence="2 3">Wien I</strain>
    </source>
</reference>
<dbReference type="RefSeq" id="XP_067924986.1">
    <property type="nucleotide sequence ID" value="XM_068063039.1"/>
</dbReference>
<feature type="region of interest" description="Disordered" evidence="1">
    <location>
        <begin position="13"/>
        <end position="62"/>
    </location>
</feature>
<dbReference type="EMBL" id="MIGC01001205">
    <property type="protein sequence ID" value="PHJ23310.1"/>
    <property type="molecule type" value="Genomic_DNA"/>
</dbReference>
<dbReference type="VEuPathDB" id="ToxoDB:CSUI_002840"/>
<evidence type="ECO:0000313" key="3">
    <source>
        <dbReference type="Proteomes" id="UP000221165"/>
    </source>
</evidence>
<sequence length="62" mass="6426">MLLSHIARELSKLNSFTIPSKERRLPPSGGGGGSLGKDVDDRASTSTSDGHRDGDVEGSDSA</sequence>
<evidence type="ECO:0000256" key="1">
    <source>
        <dbReference type="SAM" id="MobiDB-lite"/>
    </source>
</evidence>
<evidence type="ECO:0000313" key="2">
    <source>
        <dbReference type="EMBL" id="PHJ23310.1"/>
    </source>
</evidence>
<feature type="non-terminal residue" evidence="2">
    <location>
        <position position="62"/>
    </location>
</feature>
<name>A0A2C6KSI3_9APIC</name>
<gene>
    <name evidence="2" type="ORF">CSUI_002840</name>
</gene>
<organism evidence="2 3">
    <name type="scientific">Cystoisospora suis</name>
    <dbReference type="NCBI Taxonomy" id="483139"/>
    <lineage>
        <taxon>Eukaryota</taxon>
        <taxon>Sar</taxon>
        <taxon>Alveolata</taxon>
        <taxon>Apicomplexa</taxon>
        <taxon>Conoidasida</taxon>
        <taxon>Coccidia</taxon>
        <taxon>Eucoccidiorida</taxon>
        <taxon>Eimeriorina</taxon>
        <taxon>Sarcocystidae</taxon>
        <taxon>Cystoisospora</taxon>
    </lineage>
</organism>
<dbReference type="AlphaFoldDB" id="A0A2C6KSI3"/>
<dbReference type="Proteomes" id="UP000221165">
    <property type="component" value="Unassembled WGS sequence"/>
</dbReference>